<sequence length="112" mass="13647">MNKKNQDLALIFKNMIQMFKCRNINVDRYLNKNKKIKKLTNEQIEEIFNNILKFDKILIIFFKKKISVKEMKANLKKIENEDFDHLILITKVKFNSYINNELKKIDKYLEVF</sequence>
<dbReference type="Gene3D" id="3.40.1340.10">
    <property type="entry name" value="RNA polymerase, Rpb5, N-terminal domain"/>
    <property type="match status" value="1"/>
</dbReference>
<organism evidence="1">
    <name type="scientific">marine metagenome</name>
    <dbReference type="NCBI Taxonomy" id="408172"/>
    <lineage>
        <taxon>unclassified sequences</taxon>
        <taxon>metagenomes</taxon>
        <taxon>ecological metagenomes</taxon>
    </lineage>
</organism>
<protein>
    <submittedName>
        <fullName evidence="1">Uncharacterized protein</fullName>
    </submittedName>
</protein>
<accession>A0A381RJ83</accession>
<dbReference type="GO" id="GO:0006351">
    <property type="term" value="P:DNA-templated transcription"/>
    <property type="evidence" value="ECO:0007669"/>
    <property type="project" value="InterPro"/>
</dbReference>
<name>A0A381RJ83_9ZZZZ</name>
<evidence type="ECO:0000313" key="1">
    <source>
        <dbReference type="EMBL" id="SUZ91028.1"/>
    </source>
</evidence>
<dbReference type="EMBL" id="UINC01001943">
    <property type="protein sequence ID" value="SUZ91028.1"/>
    <property type="molecule type" value="Genomic_DNA"/>
</dbReference>
<dbReference type="GO" id="GO:0003677">
    <property type="term" value="F:DNA binding"/>
    <property type="evidence" value="ECO:0007669"/>
    <property type="project" value="InterPro"/>
</dbReference>
<dbReference type="SUPFAM" id="SSF53036">
    <property type="entry name" value="Eukaryotic RPB5 N-terminal domain"/>
    <property type="match status" value="1"/>
</dbReference>
<feature type="non-terminal residue" evidence="1">
    <location>
        <position position="112"/>
    </location>
</feature>
<proteinExistence type="predicted"/>
<dbReference type="AlphaFoldDB" id="A0A381RJ83"/>
<dbReference type="InterPro" id="IPR036710">
    <property type="entry name" value="RNA_pol_Rpb5_N_sf"/>
</dbReference>
<gene>
    <name evidence="1" type="ORF">METZ01_LOCUS43882</name>
</gene>
<dbReference type="GO" id="GO:0003899">
    <property type="term" value="F:DNA-directed RNA polymerase activity"/>
    <property type="evidence" value="ECO:0007669"/>
    <property type="project" value="InterPro"/>
</dbReference>
<reference evidence="1" key="1">
    <citation type="submission" date="2018-05" db="EMBL/GenBank/DDBJ databases">
        <authorList>
            <person name="Lanie J.A."/>
            <person name="Ng W.-L."/>
            <person name="Kazmierczak K.M."/>
            <person name="Andrzejewski T.M."/>
            <person name="Davidsen T.M."/>
            <person name="Wayne K.J."/>
            <person name="Tettelin H."/>
            <person name="Glass J.I."/>
            <person name="Rusch D."/>
            <person name="Podicherti R."/>
            <person name="Tsui H.-C.T."/>
            <person name="Winkler M.E."/>
        </authorList>
    </citation>
    <scope>NUCLEOTIDE SEQUENCE</scope>
</reference>